<name>A0A1H5YWT3_9FLAO</name>
<accession>A0A1H5YWT3</accession>
<reference evidence="2" key="1">
    <citation type="submission" date="2016-10" db="EMBL/GenBank/DDBJ databases">
        <authorList>
            <person name="Varghese N."/>
            <person name="Submissions S."/>
        </authorList>
    </citation>
    <scope>NUCLEOTIDE SEQUENCE [LARGE SCALE GENOMIC DNA]</scope>
    <source>
        <strain evidence="2">DSM 21580</strain>
    </source>
</reference>
<gene>
    <name evidence="1" type="ORF">SAMN05421847_1874</name>
</gene>
<evidence type="ECO:0000313" key="2">
    <source>
        <dbReference type="Proteomes" id="UP000236738"/>
    </source>
</evidence>
<protein>
    <submittedName>
        <fullName evidence="1">Uncharacterized protein</fullName>
    </submittedName>
</protein>
<dbReference type="RefSeq" id="WP_103913830.1">
    <property type="nucleotide sequence ID" value="NZ_FNUS01000004.1"/>
</dbReference>
<dbReference type="AlphaFoldDB" id="A0A1H5YWT3"/>
<dbReference type="EMBL" id="FNUS01000004">
    <property type="protein sequence ID" value="SEG27907.1"/>
    <property type="molecule type" value="Genomic_DNA"/>
</dbReference>
<sequence length="216" mass="24517">MKNFLHRYFSSFSWYPNFNVFYTKVFLLFLGFFISCNSLVFAQNSVNQFTSVGSEKIVLIGDAQILSSKSDKIVLVGDAQILTSKGDKLEQETVSKLVDVSQKADSHKKLIDKKNLVRNKKVQIKNEAERKSATIAYDFSHFFKNQNSDADKFISESTRSLVSTTFKDFVFVFANNLRLQLSPSECNSLLIITTSLLYKNVVFPQFSGRGPPYLLA</sequence>
<keyword evidence="2" id="KW-1185">Reference proteome</keyword>
<dbReference type="Proteomes" id="UP000236738">
    <property type="component" value="Unassembled WGS sequence"/>
</dbReference>
<proteinExistence type="predicted"/>
<organism evidence="1 2">
    <name type="scientific">Halpernia humi</name>
    <dbReference type="NCBI Taxonomy" id="493375"/>
    <lineage>
        <taxon>Bacteria</taxon>
        <taxon>Pseudomonadati</taxon>
        <taxon>Bacteroidota</taxon>
        <taxon>Flavobacteriia</taxon>
        <taxon>Flavobacteriales</taxon>
        <taxon>Weeksellaceae</taxon>
        <taxon>Chryseobacterium group</taxon>
        <taxon>Halpernia</taxon>
    </lineage>
</organism>
<evidence type="ECO:0000313" key="1">
    <source>
        <dbReference type="EMBL" id="SEG27907.1"/>
    </source>
</evidence>